<dbReference type="RefSeq" id="WP_206932441.1">
    <property type="nucleotide sequence ID" value="NZ_JAEKJY010000001.1"/>
</dbReference>
<feature type="region of interest" description="Disordered" evidence="1">
    <location>
        <begin position="143"/>
        <end position="168"/>
    </location>
</feature>
<organism evidence="2 3">
    <name type="scientific">Halobacillus kuroshimensis</name>
    <dbReference type="NCBI Taxonomy" id="302481"/>
    <lineage>
        <taxon>Bacteria</taxon>
        <taxon>Bacillati</taxon>
        <taxon>Bacillota</taxon>
        <taxon>Bacilli</taxon>
        <taxon>Bacillales</taxon>
        <taxon>Bacillaceae</taxon>
        <taxon>Halobacillus</taxon>
    </lineage>
</organism>
<protein>
    <submittedName>
        <fullName evidence="2">Uncharacterized protein</fullName>
    </submittedName>
</protein>
<dbReference type="EMBL" id="JAEKJY010000001">
    <property type="protein sequence ID" value="MBN8234277.1"/>
    <property type="molecule type" value="Genomic_DNA"/>
</dbReference>
<evidence type="ECO:0000256" key="1">
    <source>
        <dbReference type="SAM" id="MobiDB-lite"/>
    </source>
</evidence>
<sequence>MGQYSHTGPDHVELLKWNINLFKEMVHSLENGDWTVEDGYRGKEPLHYKLLLEGVINKMEEFNQQLELRTNQLTAQVQQLSEHVHLLKDDVEDIKEKLDRLQLKDLIQKMNVIIEQQDDREQEQVQQSENDRLKSEIDQLKAEMKAQKTQEYAEQETPAKGQAGPKVSEYRRLKTMLHSSPMYPAQRQDYYPPQQPYPYSSPAYYYPPQPGQYQQNYPVSHESTRRGQKRSSRHPFIEPVKNTILKSTSKKNDKEPAQTVSSYTPPAVTTIQKEPENKKALVQTIAHTIASIPAEESVLPEQQTSKGMKRTSPVSIEKAKITQKQKPEIVYPESETLVEKETPAKKREFSSIFSIFQKWNG</sequence>
<evidence type="ECO:0000313" key="3">
    <source>
        <dbReference type="Proteomes" id="UP000663970"/>
    </source>
</evidence>
<feature type="compositionally biased region" description="Low complexity" evidence="1">
    <location>
        <begin position="183"/>
        <end position="204"/>
    </location>
</feature>
<name>A0ABS3DSK2_9BACI</name>
<feature type="region of interest" description="Disordered" evidence="1">
    <location>
        <begin position="299"/>
        <end position="320"/>
    </location>
</feature>
<dbReference type="Proteomes" id="UP000663970">
    <property type="component" value="Unassembled WGS sequence"/>
</dbReference>
<feature type="region of interest" description="Disordered" evidence="1">
    <location>
        <begin position="181"/>
        <end position="238"/>
    </location>
</feature>
<accession>A0ABS3DSK2</accession>
<gene>
    <name evidence="2" type="ORF">JF544_03415</name>
</gene>
<reference evidence="2 3" key="1">
    <citation type="submission" date="2020-12" db="EMBL/GenBank/DDBJ databases">
        <title>Oil enriched cultivation method for isolating marine PHA-producing bacteria.</title>
        <authorList>
            <person name="Zheng W."/>
            <person name="Yu S."/>
            <person name="Huang Y."/>
        </authorList>
    </citation>
    <scope>NUCLEOTIDE SEQUENCE [LARGE SCALE GENOMIC DNA]</scope>
    <source>
        <strain evidence="2 3">SY-2-6</strain>
    </source>
</reference>
<evidence type="ECO:0000313" key="2">
    <source>
        <dbReference type="EMBL" id="MBN8234277.1"/>
    </source>
</evidence>
<proteinExistence type="predicted"/>
<keyword evidence="3" id="KW-1185">Reference proteome</keyword>
<comment type="caution">
    <text evidence="2">The sequence shown here is derived from an EMBL/GenBank/DDBJ whole genome shotgun (WGS) entry which is preliminary data.</text>
</comment>